<evidence type="ECO:0000313" key="2">
    <source>
        <dbReference type="Proteomes" id="UP000266673"/>
    </source>
</evidence>
<dbReference type="AlphaFoldDB" id="A0A397W7D0"/>
<proteinExistence type="predicted"/>
<reference evidence="1 2" key="1">
    <citation type="submission" date="2018-06" db="EMBL/GenBank/DDBJ databases">
        <title>Comparative genomics reveals the genomic features of Rhizophagus irregularis, R. cerebriforme, R. diaphanum and Gigaspora rosea, and their symbiotic lifestyle signature.</title>
        <authorList>
            <person name="Morin E."/>
            <person name="San Clemente H."/>
            <person name="Chen E.C.H."/>
            <person name="De La Providencia I."/>
            <person name="Hainaut M."/>
            <person name="Kuo A."/>
            <person name="Kohler A."/>
            <person name="Murat C."/>
            <person name="Tang N."/>
            <person name="Roy S."/>
            <person name="Loubradou J."/>
            <person name="Henrissat B."/>
            <person name="Grigoriev I.V."/>
            <person name="Corradi N."/>
            <person name="Roux C."/>
            <person name="Martin F.M."/>
        </authorList>
    </citation>
    <scope>NUCLEOTIDE SEQUENCE [LARGE SCALE GENOMIC DNA]</scope>
    <source>
        <strain evidence="1 2">DAOM 194757</strain>
    </source>
</reference>
<sequence length="260" mass="30251">MTETDLTTEYTDLTLIISYHQQIFQQINQVTNTIIQNFFKGSDSNKAQLTEKLNGAYYNKISEYQKQYQIKYINKDKLTKQKPKINPNLNEVLNEKIRVLAGVFLNKNNITKVKDLERKVKPKEKKALYNLILNQNIVITQTDKNLGLATTKYIKAVKNLLNLQDYEEINNMEESCINIIQNQILNLTMTIENWHNNYFLSEKTQLPFFYTLPKESDDGYWSWSKLCKGKSRTVTALPSLSPRITEPGIPGWLLRTSRTG</sequence>
<keyword evidence="2" id="KW-1185">Reference proteome</keyword>
<dbReference type="Proteomes" id="UP000266673">
    <property type="component" value="Unassembled WGS sequence"/>
</dbReference>
<dbReference type="OrthoDB" id="2437262at2759"/>
<name>A0A397W7D0_9GLOM</name>
<accession>A0A397W7D0</accession>
<gene>
    <name evidence="1" type="ORF">C2G38_2158539</name>
</gene>
<dbReference type="EMBL" id="QKWP01000073">
    <property type="protein sequence ID" value="RIB28213.1"/>
    <property type="molecule type" value="Genomic_DNA"/>
</dbReference>
<organism evidence="1 2">
    <name type="scientific">Gigaspora rosea</name>
    <dbReference type="NCBI Taxonomy" id="44941"/>
    <lineage>
        <taxon>Eukaryota</taxon>
        <taxon>Fungi</taxon>
        <taxon>Fungi incertae sedis</taxon>
        <taxon>Mucoromycota</taxon>
        <taxon>Glomeromycotina</taxon>
        <taxon>Glomeromycetes</taxon>
        <taxon>Diversisporales</taxon>
        <taxon>Gigasporaceae</taxon>
        <taxon>Gigaspora</taxon>
    </lineage>
</organism>
<comment type="caution">
    <text evidence="1">The sequence shown here is derived from an EMBL/GenBank/DDBJ whole genome shotgun (WGS) entry which is preliminary data.</text>
</comment>
<protein>
    <submittedName>
        <fullName evidence="1">Uncharacterized protein</fullName>
    </submittedName>
</protein>
<evidence type="ECO:0000313" key="1">
    <source>
        <dbReference type="EMBL" id="RIB28213.1"/>
    </source>
</evidence>